<dbReference type="SUPFAM" id="SSF50494">
    <property type="entry name" value="Trypsin-like serine proteases"/>
    <property type="match status" value="1"/>
</dbReference>
<keyword evidence="11" id="KW-1185">Reference proteome</keyword>
<proteinExistence type="inferred from homology"/>
<dbReference type="EnsemblMetazoa" id="AFAF014883-RA">
    <property type="protein sequence ID" value="AFAF014883-PA"/>
    <property type="gene ID" value="AFAF014883"/>
</dbReference>
<organism evidence="10 11">
    <name type="scientific">Anopheles farauti</name>
    <dbReference type="NCBI Taxonomy" id="69004"/>
    <lineage>
        <taxon>Eukaryota</taxon>
        <taxon>Metazoa</taxon>
        <taxon>Ecdysozoa</taxon>
        <taxon>Arthropoda</taxon>
        <taxon>Hexapoda</taxon>
        <taxon>Insecta</taxon>
        <taxon>Pterygota</taxon>
        <taxon>Neoptera</taxon>
        <taxon>Endopterygota</taxon>
        <taxon>Diptera</taxon>
        <taxon>Nematocera</taxon>
        <taxon>Culicoidea</taxon>
        <taxon>Culicidae</taxon>
        <taxon>Anophelinae</taxon>
        <taxon>Anopheles</taxon>
    </lineage>
</organism>
<dbReference type="GO" id="GO:0004252">
    <property type="term" value="F:serine-type endopeptidase activity"/>
    <property type="evidence" value="ECO:0007669"/>
    <property type="project" value="InterPro"/>
</dbReference>
<dbReference type="PANTHER" id="PTHR24276">
    <property type="entry name" value="POLYSERASE-RELATED"/>
    <property type="match status" value="1"/>
</dbReference>
<dbReference type="InterPro" id="IPR001314">
    <property type="entry name" value="Peptidase_S1A"/>
</dbReference>
<dbReference type="VEuPathDB" id="VectorBase:AFAF014883"/>
<name>A0A182QQJ2_9DIPT</name>
<dbReference type="InterPro" id="IPR033116">
    <property type="entry name" value="TRYPSIN_SER"/>
</dbReference>
<dbReference type="EMBL" id="AXCN02002116">
    <property type="status" value="NOT_ANNOTATED_CDS"/>
    <property type="molecule type" value="Genomic_DNA"/>
</dbReference>
<evidence type="ECO:0000259" key="9">
    <source>
        <dbReference type="PROSITE" id="PS50240"/>
    </source>
</evidence>
<evidence type="ECO:0000256" key="1">
    <source>
        <dbReference type="ARBA" id="ARBA00022670"/>
    </source>
</evidence>
<keyword evidence="5" id="KW-1015">Disulfide bond</keyword>
<accession>A0A182QQJ2</accession>
<keyword evidence="8" id="KW-0732">Signal</keyword>
<dbReference type="PROSITE" id="PS00135">
    <property type="entry name" value="TRYPSIN_SER"/>
    <property type="match status" value="1"/>
</dbReference>
<dbReference type="SMART" id="SM00020">
    <property type="entry name" value="Tryp_SPc"/>
    <property type="match status" value="1"/>
</dbReference>
<dbReference type="PROSITE" id="PS50240">
    <property type="entry name" value="TRYPSIN_DOM"/>
    <property type="match status" value="1"/>
</dbReference>
<dbReference type="Pfam" id="PF00089">
    <property type="entry name" value="Trypsin"/>
    <property type="match status" value="1"/>
</dbReference>
<keyword evidence="3 7" id="KW-0378">Hydrolase</keyword>
<feature type="chain" id="PRO_5008133326" description="Peptidase S1 domain-containing protein" evidence="8">
    <location>
        <begin position="20"/>
        <end position="283"/>
    </location>
</feature>
<comment type="similarity">
    <text evidence="6">Belongs to the peptidase S1 family. CLIP subfamily.</text>
</comment>
<dbReference type="GO" id="GO:0006508">
    <property type="term" value="P:proteolysis"/>
    <property type="evidence" value="ECO:0007669"/>
    <property type="project" value="UniProtKB-KW"/>
</dbReference>
<keyword evidence="2" id="KW-0222">Digestion</keyword>
<protein>
    <recommendedName>
        <fullName evidence="9">Peptidase S1 domain-containing protein</fullName>
    </recommendedName>
</protein>
<reference evidence="10" key="2">
    <citation type="submission" date="2020-05" db="UniProtKB">
        <authorList>
            <consortium name="EnsemblMetazoa"/>
        </authorList>
    </citation>
    <scope>IDENTIFICATION</scope>
    <source>
        <strain evidence="10">FAR1</strain>
    </source>
</reference>
<dbReference type="FunFam" id="2.40.10.10:FF:000034">
    <property type="entry name" value="Eupolytin"/>
    <property type="match status" value="1"/>
</dbReference>
<evidence type="ECO:0000313" key="10">
    <source>
        <dbReference type="EnsemblMetazoa" id="AFAF014883-PA"/>
    </source>
</evidence>
<feature type="signal peptide" evidence="8">
    <location>
        <begin position="1"/>
        <end position="19"/>
    </location>
</feature>
<keyword evidence="1 7" id="KW-0645">Protease</keyword>
<sequence>MCKAICLAFLVFCCGDAIASNNDTSDGDNGMHVGLDKLFPKTLLSQVKTVAKSGRIVNGKTVSIESLPFILRLRANGQGICGASVISNWYALTAAHCLENYPDPSEITLYGGSTSQRSGGIVFQAEEIVIHPKYRKSPMDYDVAIVGVETPFTGYKNIAPVALQDVDLPSSSGPTMCYAAGWGLTNYQLKTSPDNLQQAWFRLLSFNECRDVYEDITPRVICIVEGKAVDVCNGDSGGPLICNGKLTGVASFTAVGCGGQAPAGYAKVTDPEIRQFIREITEI</sequence>
<evidence type="ECO:0000256" key="5">
    <source>
        <dbReference type="ARBA" id="ARBA00023157"/>
    </source>
</evidence>
<dbReference type="PRINTS" id="PR00722">
    <property type="entry name" value="CHYMOTRYPSIN"/>
</dbReference>
<evidence type="ECO:0000256" key="3">
    <source>
        <dbReference type="ARBA" id="ARBA00022801"/>
    </source>
</evidence>
<evidence type="ECO:0000313" key="11">
    <source>
        <dbReference type="Proteomes" id="UP000075886"/>
    </source>
</evidence>
<evidence type="ECO:0000256" key="7">
    <source>
        <dbReference type="RuleBase" id="RU363034"/>
    </source>
</evidence>
<dbReference type="GO" id="GO:0007586">
    <property type="term" value="P:digestion"/>
    <property type="evidence" value="ECO:0007669"/>
    <property type="project" value="UniProtKB-KW"/>
</dbReference>
<dbReference type="InterPro" id="IPR001254">
    <property type="entry name" value="Trypsin_dom"/>
</dbReference>
<dbReference type="CDD" id="cd00190">
    <property type="entry name" value="Tryp_SPc"/>
    <property type="match status" value="1"/>
</dbReference>
<dbReference type="InterPro" id="IPR018114">
    <property type="entry name" value="TRYPSIN_HIS"/>
</dbReference>
<evidence type="ECO:0000256" key="6">
    <source>
        <dbReference type="ARBA" id="ARBA00024195"/>
    </source>
</evidence>
<dbReference type="STRING" id="69004.A0A182QQJ2"/>
<dbReference type="PROSITE" id="PS00134">
    <property type="entry name" value="TRYPSIN_HIS"/>
    <property type="match status" value="1"/>
</dbReference>
<evidence type="ECO:0000256" key="4">
    <source>
        <dbReference type="ARBA" id="ARBA00022825"/>
    </source>
</evidence>
<dbReference type="InterPro" id="IPR043504">
    <property type="entry name" value="Peptidase_S1_PA_chymotrypsin"/>
</dbReference>
<dbReference type="Proteomes" id="UP000075886">
    <property type="component" value="Unassembled WGS sequence"/>
</dbReference>
<evidence type="ECO:0000256" key="2">
    <source>
        <dbReference type="ARBA" id="ARBA00022757"/>
    </source>
</evidence>
<dbReference type="InterPro" id="IPR050430">
    <property type="entry name" value="Peptidase_S1"/>
</dbReference>
<dbReference type="InterPro" id="IPR009003">
    <property type="entry name" value="Peptidase_S1_PA"/>
</dbReference>
<dbReference type="Gene3D" id="2.40.10.10">
    <property type="entry name" value="Trypsin-like serine proteases"/>
    <property type="match status" value="1"/>
</dbReference>
<keyword evidence="4 7" id="KW-0720">Serine protease</keyword>
<dbReference type="PANTHER" id="PTHR24276:SF96">
    <property type="entry name" value="PEPTIDASE S1 DOMAIN-CONTAINING PROTEIN"/>
    <property type="match status" value="1"/>
</dbReference>
<dbReference type="AlphaFoldDB" id="A0A182QQJ2"/>
<feature type="domain" description="Peptidase S1" evidence="9">
    <location>
        <begin position="56"/>
        <end position="282"/>
    </location>
</feature>
<evidence type="ECO:0000256" key="8">
    <source>
        <dbReference type="SAM" id="SignalP"/>
    </source>
</evidence>
<reference evidence="11" key="1">
    <citation type="submission" date="2014-01" db="EMBL/GenBank/DDBJ databases">
        <title>The Genome Sequence of Anopheles farauti FAR1 (V2).</title>
        <authorList>
            <consortium name="The Broad Institute Genomics Platform"/>
            <person name="Neafsey D.E."/>
            <person name="Besansky N."/>
            <person name="Howell P."/>
            <person name="Walton C."/>
            <person name="Young S.K."/>
            <person name="Zeng Q."/>
            <person name="Gargeya S."/>
            <person name="Fitzgerald M."/>
            <person name="Haas B."/>
            <person name="Abouelleil A."/>
            <person name="Allen A.W."/>
            <person name="Alvarado L."/>
            <person name="Arachchi H.M."/>
            <person name="Berlin A.M."/>
            <person name="Chapman S.B."/>
            <person name="Gainer-Dewar J."/>
            <person name="Goldberg J."/>
            <person name="Griggs A."/>
            <person name="Gujja S."/>
            <person name="Hansen M."/>
            <person name="Howarth C."/>
            <person name="Imamovic A."/>
            <person name="Ireland A."/>
            <person name="Larimer J."/>
            <person name="McCowan C."/>
            <person name="Murphy C."/>
            <person name="Pearson M."/>
            <person name="Poon T.W."/>
            <person name="Priest M."/>
            <person name="Roberts A."/>
            <person name="Saif S."/>
            <person name="Shea T."/>
            <person name="Sisk P."/>
            <person name="Sykes S."/>
            <person name="Wortman J."/>
            <person name="Nusbaum C."/>
            <person name="Birren B."/>
        </authorList>
    </citation>
    <scope>NUCLEOTIDE SEQUENCE [LARGE SCALE GENOMIC DNA]</scope>
    <source>
        <strain evidence="11">FAR1</strain>
    </source>
</reference>